<evidence type="ECO:0000256" key="3">
    <source>
        <dbReference type="ARBA" id="ARBA00021007"/>
    </source>
</evidence>
<dbReference type="EMBL" id="OR260862">
    <property type="protein sequence ID" value="WLN31319.1"/>
    <property type="molecule type" value="Genomic_DNA"/>
</dbReference>
<dbReference type="GO" id="GO:0031966">
    <property type="term" value="C:mitochondrial membrane"/>
    <property type="evidence" value="ECO:0007669"/>
    <property type="project" value="UniProtKB-SubCell"/>
</dbReference>
<evidence type="ECO:0000313" key="10">
    <source>
        <dbReference type="EMBL" id="WLN31319.1"/>
    </source>
</evidence>
<keyword evidence="7 9" id="KW-0472">Membrane</keyword>
<protein>
    <recommendedName>
        <fullName evidence="3 9">NADH-ubiquinone oxidoreductase chain 3</fullName>
        <ecNumber evidence="9">7.1.1.2</ecNumber>
    </recommendedName>
</protein>
<keyword evidence="9" id="KW-1278">Translocase</keyword>
<sequence length="117" mass="13963">MIVFFIIVGVIIILLFGVVNLWSNFVNIGEYSFSRLKSNTFECGFDTKDTSRQPFSLRFFLIIIIFLVFDIELCMLLNFPIIFSWNYINSRLFFLLILGVLFFGVVEEWRRGFLYWK</sequence>
<accession>A0AA49X7Z6</accession>
<comment type="similarity">
    <text evidence="2 9">Belongs to the complex I subunit 3 family.</text>
</comment>
<dbReference type="Gene3D" id="1.20.58.1610">
    <property type="entry name" value="NADH:ubiquinone/plastoquinone oxidoreductase, chain 3"/>
    <property type="match status" value="1"/>
</dbReference>
<keyword evidence="5 9" id="KW-0812">Transmembrane</keyword>
<evidence type="ECO:0000256" key="4">
    <source>
        <dbReference type="ARBA" id="ARBA00022448"/>
    </source>
</evidence>
<organism evidence="10">
    <name type="scientific">Vorticeros sp. n. MW-2019</name>
    <dbReference type="NCBI Taxonomy" id="2544881"/>
    <lineage>
        <taxon>Eukaryota</taxon>
        <taxon>Metazoa</taxon>
        <taxon>Spiralia</taxon>
        <taxon>Lophotrochozoa</taxon>
        <taxon>Platyhelminthes</taxon>
        <taxon>Rhabditophora</taxon>
        <taxon>Prolecithophora</taxon>
        <taxon>Separata</taxon>
        <taxon>Plagiostomidae</taxon>
        <taxon>Vorticeros</taxon>
    </lineage>
</organism>
<evidence type="ECO:0000256" key="1">
    <source>
        <dbReference type="ARBA" id="ARBA00004370"/>
    </source>
</evidence>
<reference evidence="10" key="1">
    <citation type="submission" date="2023-07" db="EMBL/GenBank/DDBJ databases">
        <title>A New Species of Genus Vorticeros (Platyhelminthes, Prolecithophora, Plagiostomidae) from China with Analysis of Its Partial Sequence of Mitochondrial Genome and Reproductive behaviour.</title>
        <authorList>
            <person name="Wang Y.-J."/>
            <person name="Huang J.-J."/>
            <person name="Wang A.-T."/>
            <person name="Zhang Y."/>
        </authorList>
    </citation>
    <scope>NUCLEOTIDE SEQUENCE</scope>
</reference>
<dbReference type="PANTHER" id="PTHR11058:SF9">
    <property type="entry name" value="NADH-UBIQUINONE OXIDOREDUCTASE CHAIN 3"/>
    <property type="match status" value="1"/>
</dbReference>
<comment type="function">
    <text evidence="9">Core subunit of the mitochondrial membrane respiratory chain NADH dehydrogenase (Complex I) which catalyzes electron transfer from NADH through the respiratory chain, using ubiquinone as an electron acceptor. Essential for the catalytic activity of complex I.</text>
</comment>
<comment type="subcellular location">
    <subcellularLocation>
        <location evidence="1">Membrane</location>
    </subcellularLocation>
    <subcellularLocation>
        <location evidence="9">Mitochondrion membrane</location>
        <topology evidence="9">Multi-pass membrane protein</topology>
    </subcellularLocation>
</comment>
<comment type="catalytic activity">
    <reaction evidence="8 9">
        <text>a ubiquinone + NADH + 5 H(+)(in) = a ubiquinol + NAD(+) + 4 H(+)(out)</text>
        <dbReference type="Rhea" id="RHEA:29091"/>
        <dbReference type="Rhea" id="RHEA-COMP:9565"/>
        <dbReference type="Rhea" id="RHEA-COMP:9566"/>
        <dbReference type="ChEBI" id="CHEBI:15378"/>
        <dbReference type="ChEBI" id="CHEBI:16389"/>
        <dbReference type="ChEBI" id="CHEBI:17976"/>
        <dbReference type="ChEBI" id="CHEBI:57540"/>
        <dbReference type="ChEBI" id="CHEBI:57945"/>
        <dbReference type="EC" id="7.1.1.2"/>
    </reaction>
</comment>
<feature type="transmembrane region" description="Helical" evidence="9">
    <location>
        <begin position="88"/>
        <end position="106"/>
    </location>
</feature>
<dbReference type="GO" id="GO:0008137">
    <property type="term" value="F:NADH dehydrogenase (ubiquinone) activity"/>
    <property type="evidence" value="ECO:0007669"/>
    <property type="project" value="UniProtKB-UniRule"/>
</dbReference>
<keyword evidence="9" id="KW-0679">Respiratory chain</keyword>
<evidence type="ECO:0000256" key="6">
    <source>
        <dbReference type="ARBA" id="ARBA00022989"/>
    </source>
</evidence>
<keyword evidence="4 9" id="KW-0813">Transport</keyword>
<dbReference type="InterPro" id="IPR038430">
    <property type="entry name" value="NDAH_ubi_oxred_su3_sf"/>
</dbReference>
<dbReference type="AlphaFoldDB" id="A0AA49X7Z6"/>
<dbReference type="GO" id="GO:0030964">
    <property type="term" value="C:NADH dehydrogenase complex"/>
    <property type="evidence" value="ECO:0007669"/>
    <property type="project" value="TreeGrafter"/>
</dbReference>
<proteinExistence type="inferred from homology"/>
<feature type="transmembrane region" description="Helical" evidence="9">
    <location>
        <begin position="59"/>
        <end position="82"/>
    </location>
</feature>
<evidence type="ECO:0000256" key="7">
    <source>
        <dbReference type="ARBA" id="ARBA00023136"/>
    </source>
</evidence>
<dbReference type="InterPro" id="IPR000440">
    <property type="entry name" value="NADH_UbQ/plastoQ_OxRdtase_su3"/>
</dbReference>
<keyword evidence="6 9" id="KW-1133">Transmembrane helix</keyword>
<keyword evidence="9" id="KW-0830">Ubiquinone</keyword>
<dbReference type="Pfam" id="PF00507">
    <property type="entry name" value="Oxidored_q4"/>
    <property type="match status" value="1"/>
</dbReference>
<keyword evidence="9 10" id="KW-0496">Mitochondrion</keyword>
<name>A0AA49X7Z6_9PLAT</name>
<evidence type="ECO:0000256" key="8">
    <source>
        <dbReference type="ARBA" id="ARBA00049551"/>
    </source>
</evidence>
<evidence type="ECO:0000256" key="5">
    <source>
        <dbReference type="ARBA" id="ARBA00022692"/>
    </source>
</evidence>
<evidence type="ECO:0000256" key="2">
    <source>
        <dbReference type="ARBA" id="ARBA00008472"/>
    </source>
</evidence>
<keyword evidence="9" id="KW-0520">NAD</keyword>
<gene>
    <name evidence="10" type="primary">nad3</name>
</gene>
<dbReference type="EC" id="7.1.1.2" evidence="9"/>
<feature type="transmembrane region" description="Helical" evidence="9">
    <location>
        <begin position="6"/>
        <end position="28"/>
    </location>
</feature>
<geneLocation type="mitochondrion" evidence="10"/>
<keyword evidence="9" id="KW-0249">Electron transport</keyword>
<dbReference type="PANTHER" id="PTHR11058">
    <property type="entry name" value="NADH-UBIQUINONE OXIDOREDUCTASE CHAIN 3"/>
    <property type="match status" value="1"/>
</dbReference>
<evidence type="ECO:0000256" key="9">
    <source>
        <dbReference type="RuleBase" id="RU003640"/>
    </source>
</evidence>